<dbReference type="EMBL" id="JALJOV010000877">
    <property type="protein sequence ID" value="KAK9859385.1"/>
    <property type="molecule type" value="Genomic_DNA"/>
</dbReference>
<dbReference type="AlphaFoldDB" id="A0AAW1SW42"/>
<accession>A0AAW1SW42</accession>
<organism evidence="1 2">
    <name type="scientific">Apatococcus fuscideae</name>
    <dbReference type="NCBI Taxonomy" id="2026836"/>
    <lineage>
        <taxon>Eukaryota</taxon>
        <taxon>Viridiplantae</taxon>
        <taxon>Chlorophyta</taxon>
        <taxon>core chlorophytes</taxon>
        <taxon>Trebouxiophyceae</taxon>
        <taxon>Chlorellales</taxon>
        <taxon>Chlorellaceae</taxon>
        <taxon>Apatococcus</taxon>
    </lineage>
</organism>
<dbReference type="Proteomes" id="UP001485043">
    <property type="component" value="Unassembled WGS sequence"/>
</dbReference>
<proteinExistence type="predicted"/>
<evidence type="ECO:0000313" key="2">
    <source>
        <dbReference type="Proteomes" id="UP001485043"/>
    </source>
</evidence>
<comment type="caution">
    <text evidence="1">The sequence shown here is derived from an EMBL/GenBank/DDBJ whole genome shotgun (WGS) entry which is preliminary data.</text>
</comment>
<gene>
    <name evidence="1" type="ORF">WJX84_006848</name>
</gene>
<sequence>MNPVACLVIARARDLQAMGLVRSYHEGKHAAMRDVEAFWEKKFQQRNLKEGHLHSMVFIINDVDRPRCAADMAKYYTGGGLSPNTKHLPPLGPWRTQRQPWNSESHRRLPFSMASAGAGGYATRVLRANAMQRY</sequence>
<evidence type="ECO:0000313" key="1">
    <source>
        <dbReference type="EMBL" id="KAK9859385.1"/>
    </source>
</evidence>
<name>A0AAW1SW42_9CHLO</name>
<protein>
    <submittedName>
        <fullName evidence="1">Uncharacterized protein</fullName>
    </submittedName>
</protein>
<reference evidence="1 2" key="1">
    <citation type="journal article" date="2024" name="Nat. Commun.">
        <title>Phylogenomics reveals the evolutionary origins of lichenization in chlorophyte algae.</title>
        <authorList>
            <person name="Puginier C."/>
            <person name="Libourel C."/>
            <person name="Otte J."/>
            <person name="Skaloud P."/>
            <person name="Haon M."/>
            <person name="Grisel S."/>
            <person name="Petersen M."/>
            <person name="Berrin J.G."/>
            <person name="Delaux P.M."/>
            <person name="Dal Grande F."/>
            <person name="Keller J."/>
        </authorList>
    </citation>
    <scope>NUCLEOTIDE SEQUENCE [LARGE SCALE GENOMIC DNA]</scope>
    <source>
        <strain evidence="1 2">SAG 2523</strain>
    </source>
</reference>
<keyword evidence="2" id="KW-1185">Reference proteome</keyword>